<sequence>MSNDAVSQVGPTCHCDMSVKSHVKPTPSDPRSGGPHRAARQLAAAAAGDYGRVLLPRRRTARSGSGYGGTPTSARGKRRRSRPPRSPRERRRRASQPPPVKPSCATALGMGIGERKNGANRTPMEAERVMRG</sequence>
<accession>A0A2T8IF46</accession>
<dbReference type="AlphaFoldDB" id="A0A2T8IF46"/>
<protein>
    <submittedName>
        <fullName evidence="2">Uncharacterized protein</fullName>
    </submittedName>
</protein>
<evidence type="ECO:0000313" key="2">
    <source>
        <dbReference type="EMBL" id="PVH36267.1"/>
    </source>
</evidence>
<name>A0A2T8IF46_9POAL</name>
<feature type="region of interest" description="Disordered" evidence="1">
    <location>
        <begin position="1"/>
        <end position="132"/>
    </location>
</feature>
<dbReference type="Gramene" id="PVH36267">
    <property type="protein sequence ID" value="PVH36267"/>
    <property type="gene ID" value="PAHAL_6G035600"/>
</dbReference>
<reference evidence="2" key="1">
    <citation type="submission" date="2018-04" db="EMBL/GenBank/DDBJ databases">
        <title>WGS assembly of Panicum hallii.</title>
        <authorList>
            <person name="Lovell J."/>
            <person name="Jenkins J."/>
            <person name="Lowry D."/>
            <person name="Mamidi S."/>
            <person name="Sreedasyam A."/>
            <person name="Weng X."/>
            <person name="Barry K."/>
            <person name="Bonette J."/>
            <person name="Campitelli B."/>
            <person name="Daum C."/>
            <person name="Gordon S."/>
            <person name="Gould B."/>
            <person name="Lipzen A."/>
            <person name="Macqueen A."/>
            <person name="Palacio-Mejia J."/>
            <person name="Plott C."/>
            <person name="Shakirov E."/>
            <person name="Shu S."/>
            <person name="Yoshinaga Y."/>
            <person name="Zane M."/>
            <person name="Rokhsar D."/>
            <person name="Grimwood J."/>
            <person name="Schmutz J."/>
            <person name="Juenger T."/>
        </authorList>
    </citation>
    <scope>NUCLEOTIDE SEQUENCE [LARGE SCALE GENOMIC DNA]</scope>
    <source>
        <strain evidence="2">FIL2</strain>
    </source>
</reference>
<evidence type="ECO:0000256" key="1">
    <source>
        <dbReference type="SAM" id="MobiDB-lite"/>
    </source>
</evidence>
<dbReference type="Proteomes" id="UP000243499">
    <property type="component" value="Chromosome 6"/>
</dbReference>
<organism evidence="2">
    <name type="scientific">Panicum hallii</name>
    <dbReference type="NCBI Taxonomy" id="206008"/>
    <lineage>
        <taxon>Eukaryota</taxon>
        <taxon>Viridiplantae</taxon>
        <taxon>Streptophyta</taxon>
        <taxon>Embryophyta</taxon>
        <taxon>Tracheophyta</taxon>
        <taxon>Spermatophyta</taxon>
        <taxon>Magnoliopsida</taxon>
        <taxon>Liliopsida</taxon>
        <taxon>Poales</taxon>
        <taxon>Poaceae</taxon>
        <taxon>PACMAD clade</taxon>
        <taxon>Panicoideae</taxon>
        <taxon>Panicodae</taxon>
        <taxon>Paniceae</taxon>
        <taxon>Panicinae</taxon>
        <taxon>Panicum</taxon>
        <taxon>Panicum sect. Panicum</taxon>
    </lineage>
</organism>
<feature type="compositionally biased region" description="Polar residues" evidence="1">
    <location>
        <begin position="1"/>
        <end position="10"/>
    </location>
</feature>
<gene>
    <name evidence="2" type="ORF">PAHAL_6G035600</name>
</gene>
<dbReference type="EMBL" id="CM008051">
    <property type="protein sequence ID" value="PVH36267.1"/>
    <property type="molecule type" value="Genomic_DNA"/>
</dbReference>
<proteinExistence type="predicted"/>
<feature type="compositionally biased region" description="Basic residues" evidence="1">
    <location>
        <begin position="75"/>
        <end position="94"/>
    </location>
</feature>